<dbReference type="InterPro" id="IPR029016">
    <property type="entry name" value="GAF-like_dom_sf"/>
</dbReference>
<evidence type="ECO:0000256" key="1">
    <source>
        <dbReference type="ARBA" id="ARBA00022679"/>
    </source>
</evidence>
<dbReference type="Gene3D" id="3.30.450.40">
    <property type="match status" value="2"/>
</dbReference>
<dbReference type="GO" id="GO:0046983">
    <property type="term" value="F:protein dimerization activity"/>
    <property type="evidence" value="ECO:0007669"/>
    <property type="project" value="InterPro"/>
</dbReference>
<keyword evidence="1" id="KW-0808">Transferase</keyword>
<dbReference type="InterPro" id="IPR003594">
    <property type="entry name" value="HATPase_dom"/>
</dbReference>
<dbReference type="SMART" id="SM00065">
    <property type="entry name" value="GAF"/>
    <property type="match status" value="2"/>
</dbReference>
<dbReference type="RefSeq" id="WP_203897887.1">
    <property type="nucleotide sequence ID" value="NZ_BOPF01000003.1"/>
</dbReference>
<dbReference type="AlphaFoldDB" id="A0A8J4DNZ2"/>
<feature type="domain" description="GAF" evidence="4">
    <location>
        <begin position="60"/>
        <end position="207"/>
    </location>
</feature>
<dbReference type="Gene3D" id="3.30.565.10">
    <property type="entry name" value="Histidine kinase-like ATPase, C-terminal domain"/>
    <property type="match status" value="1"/>
</dbReference>
<dbReference type="EMBL" id="BOPF01000003">
    <property type="protein sequence ID" value="GIJ44336.1"/>
    <property type="molecule type" value="Genomic_DNA"/>
</dbReference>
<dbReference type="InterPro" id="IPR003018">
    <property type="entry name" value="GAF"/>
</dbReference>
<dbReference type="CDD" id="cd16917">
    <property type="entry name" value="HATPase_UhpB-NarQ-NarX-like"/>
    <property type="match status" value="1"/>
</dbReference>
<dbReference type="InterPro" id="IPR011712">
    <property type="entry name" value="Sig_transdc_His_kin_sub3_dim/P"/>
</dbReference>
<comment type="caution">
    <text evidence="6">The sequence shown here is derived from an EMBL/GenBank/DDBJ whole genome shotgun (WGS) entry which is preliminary data.</text>
</comment>
<dbReference type="SMART" id="SM00387">
    <property type="entry name" value="HATPase_c"/>
    <property type="match status" value="1"/>
</dbReference>
<evidence type="ECO:0000313" key="7">
    <source>
        <dbReference type="Proteomes" id="UP000619260"/>
    </source>
</evidence>
<gene>
    <name evidence="6" type="ORF">Val02_12220</name>
</gene>
<organism evidence="6 7">
    <name type="scientific">Virgisporangium aliadipatigenens</name>
    <dbReference type="NCBI Taxonomy" id="741659"/>
    <lineage>
        <taxon>Bacteria</taxon>
        <taxon>Bacillati</taxon>
        <taxon>Actinomycetota</taxon>
        <taxon>Actinomycetes</taxon>
        <taxon>Micromonosporales</taxon>
        <taxon>Micromonosporaceae</taxon>
        <taxon>Virgisporangium</taxon>
    </lineage>
</organism>
<keyword evidence="3" id="KW-0902">Two-component regulatory system</keyword>
<evidence type="ECO:0000259" key="5">
    <source>
        <dbReference type="SMART" id="SM00387"/>
    </source>
</evidence>
<keyword evidence="2 6" id="KW-0418">Kinase</keyword>
<dbReference type="Pfam" id="PF13185">
    <property type="entry name" value="GAF_2"/>
    <property type="match status" value="2"/>
</dbReference>
<dbReference type="Pfam" id="PF02518">
    <property type="entry name" value="HATPase_c"/>
    <property type="match status" value="1"/>
</dbReference>
<dbReference type="SUPFAM" id="SSF55781">
    <property type="entry name" value="GAF domain-like"/>
    <property type="match status" value="2"/>
</dbReference>
<sequence length="570" mass="61081">MVDGAPDDNWMSALPLPSLSRVDLDALLQEVLDRVGEVMSSRERLRALLDAVVGIGTDLDLHSTLERIVRSACTLADARYGALGVIGPDRMLTDFITDGIDRETHAAIGDLPRGHGVLGLLIEEPRAIRLEDITTHPRAYGFPPNHPPMHSFLGMPIRIRDQVFGNLYLAEKRGGGQFNEDDENLVGALAVAAGAAIENARLYAQMRRRQRWLEAAAEITGLLLGEVRRTEALQLVADRAREVSEAALTMVLLFDAPAGTLRIEVVSGELPEELIGATLPIAESEFAAVITQRHLSMVEDLGKTAVWPQPLTTGTALLVPLTAGEHALGALVVAYQHGSAAFAEEPDTAIVETFAGQAALALERARAQDERELLAVLGDRERIARDLHDVVIQRLFAAGLQLQITGQLAARPEIRERVESVVESLDTTIRDIRGAIFELRSPARTSLRAQVRDLLDEARAALGFRPELRLDGALDSAVPEAAAAALLAVLREALSNVARHAAAHTVEVAIDVRGGSLALTVTDDGRGVAADAPTGHGLGNMRARAEDLGGTCVVEPAGGRGTVVRWTVPL</sequence>
<feature type="domain" description="Histidine kinase/HSP90-like ATPase" evidence="5">
    <location>
        <begin position="481"/>
        <end position="570"/>
    </location>
</feature>
<keyword evidence="7" id="KW-1185">Reference proteome</keyword>
<dbReference type="Pfam" id="PF07730">
    <property type="entry name" value="HisKA_3"/>
    <property type="match status" value="1"/>
</dbReference>
<evidence type="ECO:0000313" key="6">
    <source>
        <dbReference type="EMBL" id="GIJ44336.1"/>
    </source>
</evidence>
<accession>A0A8J4DNZ2</accession>
<evidence type="ECO:0000259" key="4">
    <source>
        <dbReference type="SMART" id="SM00065"/>
    </source>
</evidence>
<dbReference type="Gene3D" id="1.20.5.1930">
    <property type="match status" value="1"/>
</dbReference>
<proteinExistence type="predicted"/>
<evidence type="ECO:0000256" key="2">
    <source>
        <dbReference type="ARBA" id="ARBA00022777"/>
    </source>
</evidence>
<dbReference type="PANTHER" id="PTHR24421">
    <property type="entry name" value="NITRATE/NITRITE SENSOR PROTEIN NARX-RELATED"/>
    <property type="match status" value="1"/>
</dbReference>
<feature type="domain" description="GAF" evidence="4">
    <location>
        <begin position="228"/>
        <end position="372"/>
    </location>
</feature>
<protein>
    <submittedName>
        <fullName evidence="6">Histidine kinase</fullName>
    </submittedName>
</protein>
<name>A0A8J4DNZ2_9ACTN</name>
<dbReference type="InterPro" id="IPR050482">
    <property type="entry name" value="Sensor_HK_TwoCompSys"/>
</dbReference>
<dbReference type="SUPFAM" id="SSF55874">
    <property type="entry name" value="ATPase domain of HSP90 chaperone/DNA topoisomerase II/histidine kinase"/>
    <property type="match status" value="1"/>
</dbReference>
<dbReference type="GO" id="GO:0000155">
    <property type="term" value="F:phosphorelay sensor kinase activity"/>
    <property type="evidence" value="ECO:0007669"/>
    <property type="project" value="InterPro"/>
</dbReference>
<dbReference type="Proteomes" id="UP000619260">
    <property type="component" value="Unassembled WGS sequence"/>
</dbReference>
<dbReference type="InterPro" id="IPR036890">
    <property type="entry name" value="HATPase_C_sf"/>
</dbReference>
<reference evidence="6" key="1">
    <citation type="submission" date="2021-01" db="EMBL/GenBank/DDBJ databases">
        <title>Whole genome shotgun sequence of Virgisporangium aliadipatigenens NBRC 105644.</title>
        <authorList>
            <person name="Komaki H."/>
            <person name="Tamura T."/>
        </authorList>
    </citation>
    <scope>NUCLEOTIDE SEQUENCE</scope>
    <source>
        <strain evidence="6">NBRC 105644</strain>
    </source>
</reference>
<dbReference type="PANTHER" id="PTHR24421:SF56">
    <property type="entry name" value="OXYGEN SENSOR HISTIDINE KINASE RESPONSE REGULATOR DOST"/>
    <property type="match status" value="1"/>
</dbReference>
<dbReference type="GO" id="GO:0016020">
    <property type="term" value="C:membrane"/>
    <property type="evidence" value="ECO:0007669"/>
    <property type="project" value="InterPro"/>
</dbReference>
<evidence type="ECO:0000256" key="3">
    <source>
        <dbReference type="ARBA" id="ARBA00023012"/>
    </source>
</evidence>